<dbReference type="EMBL" id="ML993611">
    <property type="protein sequence ID" value="KAF2162856.1"/>
    <property type="molecule type" value="Genomic_DNA"/>
</dbReference>
<dbReference type="SUPFAM" id="SSF48403">
    <property type="entry name" value="Ankyrin repeat"/>
    <property type="match status" value="1"/>
</dbReference>
<dbReference type="PROSITE" id="PS50297">
    <property type="entry name" value="ANK_REP_REGION"/>
    <property type="match status" value="2"/>
</dbReference>
<dbReference type="AlphaFoldDB" id="A0A6A6CBK5"/>
<dbReference type="PANTHER" id="PTHR24189">
    <property type="entry name" value="MYOTROPHIN"/>
    <property type="match status" value="1"/>
</dbReference>
<dbReference type="InterPro" id="IPR036770">
    <property type="entry name" value="Ankyrin_rpt-contain_sf"/>
</dbReference>
<dbReference type="Gene3D" id="1.25.40.20">
    <property type="entry name" value="Ankyrin repeat-containing domain"/>
    <property type="match status" value="1"/>
</dbReference>
<proteinExistence type="predicted"/>
<protein>
    <submittedName>
        <fullName evidence="4">Uncharacterized protein</fullName>
    </submittedName>
</protein>
<accession>A0A6A6CBK5</accession>
<dbReference type="SMART" id="SM00248">
    <property type="entry name" value="ANK"/>
    <property type="match status" value="3"/>
</dbReference>
<gene>
    <name evidence="4" type="ORF">M409DRAFT_26711</name>
</gene>
<dbReference type="InterPro" id="IPR002110">
    <property type="entry name" value="Ankyrin_rpt"/>
</dbReference>
<dbReference type="RefSeq" id="XP_033663745.1">
    <property type="nucleotide sequence ID" value="XM_033808231.1"/>
</dbReference>
<keyword evidence="1" id="KW-0677">Repeat</keyword>
<evidence type="ECO:0000256" key="1">
    <source>
        <dbReference type="ARBA" id="ARBA00022737"/>
    </source>
</evidence>
<keyword evidence="2 3" id="KW-0040">ANK repeat</keyword>
<reference evidence="4" key="1">
    <citation type="journal article" date="2020" name="Stud. Mycol.">
        <title>101 Dothideomycetes genomes: a test case for predicting lifestyles and emergence of pathogens.</title>
        <authorList>
            <person name="Haridas S."/>
            <person name="Albert R."/>
            <person name="Binder M."/>
            <person name="Bloem J."/>
            <person name="Labutti K."/>
            <person name="Salamov A."/>
            <person name="Andreopoulos B."/>
            <person name="Baker S."/>
            <person name="Barry K."/>
            <person name="Bills G."/>
            <person name="Bluhm B."/>
            <person name="Cannon C."/>
            <person name="Castanera R."/>
            <person name="Culley D."/>
            <person name="Daum C."/>
            <person name="Ezra D."/>
            <person name="Gonzalez J."/>
            <person name="Henrissat B."/>
            <person name="Kuo A."/>
            <person name="Liang C."/>
            <person name="Lipzen A."/>
            <person name="Lutzoni F."/>
            <person name="Magnuson J."/>
            <person name="Mondo S."/>
            <person name="Nolan M."/>
            <person name="Ohm R."/>
            <person name="Pangilinan J."/>
            <person name="Park H.-J."/>
            <person name="Ramirez L."/>
            <person name="Alfaro M."/>
            <person name="Sun H."/>
            <person name="Tritt A."/>
            <person name="Yoshinaga Y."/>
            <person name="Zwiers L.-H."/>
            <person name="Turgeon B."/>
            <person name="Goodwin S."/>
            <person name="Spatafora J."/>
            <person name="Crous P."/>
            <person name="Grigoriev I."/>
        </authorList>
    </citation>
    <scope>NUCLEOTIDE SEQUENCE</scope>
    <source>
        <strain evidence="4">ATCC 36951</strain>
    </source>
</reference>
<dbReference type="GeneID" id="54561503"/>
<evidence type="ECO:0000256" key="3">
    <source>
        <dbReference type="PROSITE-ProRule" id="PRU00023"/>
    </source>
</evidence>
<dbReference type="PROSITE" id="PS50088">
    <property type="entry name" value="ANK_REPEAT"/>
    <property type="match status" value="2"/>
</dbReference>
<dbReference type="PANTHER" id="PTHR24189:SF50">
    <property type="entry name" value="ANKYRIN REPEAT AND SOCS BOX PROTEIN 2"/>
    <property type="match status" value="1"/>
</dbReference>
<evidence type="ECO:0000313" key="5">
    <source>
        <dbReference type="Proteomes" id="UP000799537"/>
    </source>
</evidence>
<dbReference type="OrthoDB" id="4772757at2759"/>
<keyword evidence="5" id="KW-1185">Reference proteome</keyword>
<feature type="repeat" description="ANK" evidence="3">
    <location>
        <begin position="225"/>
        <end position="253"/>
    </location>
</feature>
<evidence type="ECO:0000313" key="4">
    <source>
        <dbReference type="EMBL" id="KAF2162856.1"/>
    </source>
</evidence>
<dbReference type="Proteomes" id="UP000799537">
    <property type="component" value="Unassembled WGS sequence"/>
</dbReference>
<organism evidence="4 5">
    <name type="scientific">Zasmidium cellare ATCC 36951</name>
    <dbReference type="NCBI Taxonomy" id="1080233"/>
    <lineage>
        <taxon>Eukaryota</taxon>
        <taxon>Fungi</taxon>
        <taxon>Dikarya</taxon>
        <taxon>Ascomycota</taxon>
        <taxon>Pezizomycotina</taxon>
        <taxon>Dothideomycetes</taxon>
        <taxon>Dothideomycetidae</taxon>
        <taxon>Mycosphaerellales</taxon>
        <taxon>Mycosphaerellaceae</taxon>
        <taxon>Zasmidium</taxon>
    </lineage>
</organism>
<evidence type="ECO:0000256" key="2">
    <source>
        <dbReference type="ARBA" id="ARBA00023043"/>
    </source>
</evidence>
<name>A0A6A6CBK5_ZASCE</name>
<feature type="repeat" description="ANK" evidence="3">
    <location>
        <begin position="266"/>
        <end position="292"/>
    </location>
</feature>
<dbReference type="InterPro" id="IPR050745">
    <property type="entry name" value="Multifunctional_regulatory"/>
</dbReference>
<dbReference type="Pfam" id="PF12796">
    <property type="entry name" value="Ank_2"/>
    <property type="match status" value="1"/>
</dbReference>
<sequence length="339" mass="37804">MSLCFDEAYQALKSNRISEEQYLHEVLAHFCGIRHPADEKATRPWELRINDPVGNAIREAALSSPHSRPESIDQLEKLFASALKDDADAVRTIVSQLGHGQPLPLQAIATFAALHSDAEVLRLCVQLGATLEDRNTSIALEFAARGPALLDVLYQYDWRDMKTSSLAFHRMLEWSLHTGPQELQWFLDHDAEVDRELIRHAVHGAPLKTACVELLLHRYGVKLFKGTRLLQNAAKRGNTDTIRLLLEAGLDADELVPPPTHDDGECEFTALYEAVYKQHEEAVKLLLQHGADPEKQICIDGLNTPLKLAEGHGFASIAALLHRSVEKGKPGSRSWTSRL</sequence>